<dbReference type="PANTHER" id="PTHR47268:SF4">
    <property type="entry name" value="ACYLPHOSPHATASE"/>
    <property type="match status" value="1"/>
</dbReference>
<evidence type="ECO:0000313" key="8">
    <source>
        <dbReference type="EMBL" id="NKZ24255.1"/>
    </source>
</evidence>
<organism evidence="8 9">
    <name type="scientific">Periweissella fabalis</name>
    <dbReference type="NCBI Taxonomy" id="1070421"/>
    <lineage>
        <taxon>Bacteria</taxon>
        <taxon>Bacillati</taxon>
        <taxon>Bacillota</taxon>
        <taxon>Bacilli</taxon>
        <taxon>Lactobacillales</taxon>
        <taxon>Lactobacillaceae</taxon>
        <taxon>Periweissella</taxon>
    </lineage>
</organism>
<name>A0A7X6N362_9LACO</name>
<comment type="caution">
    <text evidence="8">The sequence shown here is derived from an EMBL/GenBank/DDBJ whole genome shotgun (WGS) entry which is preliminary data.</text>
</comment>
<comment type="catalytic activity">
    <reaction evidence="4 5">
        <text>an acyl phosphate + H2O = a carboxylate + phosphate + H(+)</text>
        <dbReference type="Rhea" id="RHEA:14965"/>
        <dbReference type="ChEBI" id="CHEBI:15377"/>
        <dbReference type="ChEBI" id="CHEBI:15378"/>
        <dbReference type="ChEBI" id="CHEBI:29067"/>
        <dbReference type="ChEBI" id="CHEBI:43474"/>
        <dbReference type="ChEBI" id="CHEBI:59918"/>
        <dbReference type="EC" id="3.6.1.7"/>
    </reaction>
</comment>
<evidence type="ECO:0000256" key="1">
    <source>
        <dbReference type="ARBA" id="ARBA00005614"/>
    </source>
</evidence>
<dbReference type="PROSITE" id="PS51160">
    <property type="entry name" value="ACYLPHOSPHATASE_3"/>
    <property type="match status" value="1"/>
</dbReference>
<proteinExistence type="inferred from homology"/>
<keyword evidence="9" id="KW-1185">Reference proteome</keyword>
<evidence type="ECO:0000256" key="2">
    <source>
        <dbReference type="ARBA" id="ARBA00012150"/>
    </source>
</evidence>
<evidence type="ECO:0000259" key="7">
    <source>
        <dbReference type="PROSITE" id="PS51160"/>
    </source>
</evidence>
<dbReference type="EC" id="3.6.1.7" evidence="2 5"/>
<dbReference type="AlphaFoldDB" id="A0A7X6N362"/>
<dbReference type="Gene3D" id="3.30.70.100">
    <property type="match status" value="1"/>
</dbReference>
<dbReference type="EMBL" id="JAAXPN010000005">
    <property type="protein sequence ID" value="NKZ24255.1"/>
    <property type="molecule type" value="Genomic_DNA"/>
</dbReference>
<dbReference type="GO" id="GO:0003998">
    <property type="term" value="F:acylphosphatase activity"/>
    <property type="evidence" value="ECO:0007669"/>
    <property type="project" value="UniProtKB-EC"/>
</dbReference>
<comment type="similarity">
    <text evidence="1 6">Belongs to the acylphosphatase family.</text>
</comment>
<feature type="domain" description="Acylphosphatase-like" evidence="7">
    <location>
        <begin position="6"/>
        <end position="92"/>
    </location>
</feature>
<keyword evidence="5" id="KW-0378">Hydrolase</keyword>
<dbReference type="InterPro" id="IPR020456">
    <property type="entry name" value="Acylphosphatase"/>
</dbReference>
<dbReference type="PANTHER" id="PTHR47268">
    <property type="entry name" value="ACYLPHOSPHATASE"/>
    <property type="match status" value="1"/>
</dbReference>
<feature type="active site" evidence="5">
    <location>
        <position position="21"/>
    </location>
</feature>
<sequence length="92" mass="10293">MQVQVGYRIQVWGRVQGVGFRYQTQQLARELGITGFVVNKIDGSVLIEAEGVATNIIKFINAVKASPSPFGEVMRSQIDKIDMVGYQTFEIR</sequence>
<dbReference type="Proteomes" id="UP000549765">
    <property type="component" value="Unassembled WGS sequence"/>
</dbReference>
<dbReference type="InterPro" id="IPR017968">
    <property type="entry name" value="Acylphosphatase_CS"/>
</dbReference>
<dbReference type="PROSITE" id="PS00150">
    <property type="entry name" value="ACYLPHOSPHATASE_1"/>
    <property type="match status" value="1"/>
</dbReference>
<gene>
    <name evidence="8" type="ORF">HF964_05500</name>
</gene>
<evidence type="ECO:0000256" key="3">
    <source>
        <dbReference type="ARBA" id="ARBA00015991"/>
    </source>
</evidence>
<evidence type="ECO:0000256" key="6">
    <source>
        <dbReference type="RuleBase" id="RU004168"/>
    </source>
</evidence>
<evidence type="ECO:0000256" key="5">
    <source>
        <dbReference type="PROSITE-ProRule" id="PRU00520"/>
    </source>
</evidence>
<feature type="active site" evidence="5">
    <location>
        <position position="39"/>
    </location>
</feature>
<dbReference type="SUPFAM" id="SSF54975">
    <property type="entry name" value="Acylphosphatase/BLUF domain-like"/>
    <property type="match status" value="1"/>
</dbReference>
<dbReference type="InterPro" id="IPR036046">
    <property type="entry name" value="Acylphosphatase-like_dom_sf"/>
</dbReference>
<reference evidence="8 9" key="1">
    <citation type="submission" date="2020-04" db="EMBL/GenBank/DDBJ databases">
        <title>MicrobeNet Type strains.</title>
        <authorList>
            <person name="Nicholson A.C."/>
        </authorList>
    </citation>
    <scope>NUCLEOTIDE SEQUENCE [LARGE SCALE GENOMIC DNA]</scope>
    <source>
        <strain evidence="8 9">CCUG 61472</strain>
    </source>
</reference>
<protein>
    <recommendedName>
        <fullName evidence="3 5">acylphosphatase</fullName>
        <ecNumber evidence="2 5">3.6.1.7</ecNumber>
    </recommendedName>
</protein>
<accession>A0A7X6N362</accession>
<evidence type="ECO:0000256" key="4">
    <source>
        <dbReference type="ARBA" id="ARBA00047645"/>
    </source>
</evidence>
<dbReference type="Pfam" id="PF00708">
    <property type="entry name" value="Acylphosphatase"/>
    <property type="match status" value="1"/>
</dbReference>
<dbReference type="RefSeq" id="WP_168722055.1">
    <property type="nucleotide sequence ID" value="NZ_JAAXPN010000005.1"/>
</dbReference>
<evidence type="ECO:0000313" key="9">
    <source>
        <dbReference type="Proteomes" id="UP000549765"/>
    </source>
</evidence>
<dbReference type="InterPro" id="IPR001792">
    <property type="entry name" value="Acylphosphatase-like_dom"/>
</dbReference>